<dbReference type="PANTHER" id="PTHR43386">
    <property type="entry name" value="OLIGOPEPTIDE TRANSPORT SYSTEM PERMEASE PROTEIN APPC"/>
    <property type="match status" value="1"/>
</dbReference>
<evidence type="ECO:0000256" key="2">
    <source>
        <dbReference type="ARBA" id="ARBA00022448"/>
    </source>
</evidence>
<evidence type="ECO:0000256" key="7">
    <source>
        <dbReference type="RuleBase" id="RU363032"/>
    </source>
</evidence>
<keyword evidence="6 7" id="KW-0472">Membrane</keyword>
<feature type="domain" description="ABC transmembrane type-1" evidence="9">
    <location>
        <begin position="106"/>
        <end position="291"/>
    </location>
</feature>
<evidence type="ECO:0000256" key="8">
    <source>
        <dbReference type="SAM" id="MobiDB-lite"/>
    </source>
</evidence>
<feature type="transmembrane region" description="Helical" evidence="7">
    <location>
        <begin position="151"/>
        <end position="175"/>
    </location>
</feature>
<evidence type="ECO:0000256" key="1">
    <source>
        <dbReference type="ARBA" id="ARBA00004651"/>
    </source>
</evidence>
<gene>
    <name evidence="10" type="ORF">J3R73_001738</name>
</gene>
<dbReference type="InterPro" id="IPR000515">
    <property type="entry name" value="MetI-like"/>
</dbReference>
<sequence length="327" mass="34002">MSMAMALSSRKSGAAADVEAEREGTKALAAPPRRRGMFAHGSAIWGAALTALVLLLVAAGPFVAPNSPIDFIGEPFEGPSSYAWLGTDAVGRDVLSRVLCGGGVILSLSALATILGVAAGGLLGICAGYLKGLTDDVTMRLLDVLLAFPQTILALLFVSVLGSSFWLIAILVAAIHAPQVARVIRAATLRVAGEDFVKFARGIGMPQPRIMAMEILPNVLVPFLVEGGLRFTYSIALIAGLSFLGLAQEPPAANWGLMVNENRIGLLQNPWPVLAPIILIAILTVGVNLLTDAYARHAAGSNGMARDPQEDDGVDRLPAAGTEGPLP</sequence>
<evidence type="ECO:0000256" key="3">
    <source>
        <dbReference type="ARBA" id="ARBA00022475"/>
    </source>
</evidence>
<comment type="similarity">
    <text evidence="7">Belongs to the binding-protein-dependent transport system permease family.</text>
</comment>
<keyword evidence="3" id="KW-1003">Cell membrane</keyword>
<dbReference type="CDD" id="cd06261">
    <property type="entry name" value="TM_PBP2"/>
    <property type="match status" value="1"/>
</dbReference>
<evidence type="ECO:0000256" key="5">
    <source>
        <dbReference type="ARBA" id="ARBA00022989"/>
    </source>
</evidence>
<comment type="subcellular location">
    <subcellularLocation>
        <location evidence="1 7">Cell membrane</location>
        <topology evidence="1 7">Multi-pass membrane protein</topology>
    </subcellularLocation>
</comment>
<keyword evidence="2 7" id="KW-0813">Transport</keyword>
<evidence type="ECO:0000256" key="4">
    <source>
        <dbReference type="ARBA" id="ARBA00022692"/>
    </source>
</evidence>
<dbReference type="Proteomes" id="UP001237448">
    <property type="component" value="Unassembled WGS sequence"/>
</dbReference>
<comment type="caution">
    <text evidence="10">The sequence shown here is derived from an EMBL/GenBank/DDBJ whole genome shotgun (WGS) entry which is preliminary data.</text>
</comment>
<evidence type="ECO:0000313" key="11">
    <source>
        <dbReference type="Proteomes" id="UP001237448"/>
    </source>
</evidence>
<name>A0ABU0FBF2_9HYPH</name>
<dbReference type="SUPFAM" id="SSF161098">
    <property type="entry name" value="MetI-like"/>
    <property type="match status" value="1"/>
</dbReference>
<dbReference type="InterPro" id="IPR050366">
    <property type="entry name" value="BP-dependent_transpt_permease"/>
</dbReference>
<evidence type="ECO:0000313" key="10">
    <source>
        <dbReference type="EMBL" id="MDQ0391946.1"/>
    </source>
</evidence>
<evidence type="ECO:0000256" key="6">
    <source>
        <dbReference type="ARBA" id="ARBA00023136"/>
    </source>
</evidence>
<keyword evidence="11" id="KW-1185">Reference proteome</keyword>
<feature type="transmembrane region" description="Helical" evidence="7">
    <location>
        <begin position="273"/>
        <end position="291"/>
    </location>
</feature>
<dbReference type="RefSeq" id="WP_307425081.1">
    <property type="nucleotide sequence ID" value="NZ_JAUSVK010000001.1"/>
</dbReference>
<feature type="region of interest" description="Disordered" evidence="8">
    <location>
        <begin position="300"/>
        <end position="327"/>
    </location>
</feature>
<dbReference type="Pfam" id="PF00528">
    <property type="entry name" value="BPD_transp_1"/>
    <property type="match status" value="1"/>
</dbReference>
<keyword evidence="5 7" id="KW-1133">Transmembrane helix</keyword>
<dbReference type="EMBL" id="JAUSVK010000001">
    <property type="protein sequence ID" value="MDQ0391946.1"/>
    <property type="molecule type" value="Genomic_DNA"/>
</dbReference>
<organism evidence="10 11">
    <name type="scientific">Labrys monachus</name>
    <dbReference type="NCBI Taxonomy" id="217067"/>
    <lineage>
        <taxon>Bacteria</taxon>
        <taxon>Pseudomonadati</taxon>
        <taxon>Pseudomonadota</taxon>
        <taxon>Alphaproteobacteria</taxon>
        <taxon>Hyphomicrobiales</taxon>
        <taxon>Xanthobacteraceae</taxon>
        <taxon>Labrys</taxon>
    </lineage>
</organism>
<accession>A0ABU0FBF2</accession>
<evidence type="ECO:0000259" key="9">
    <source>
        <dbReference type="PROSITE" id="PS50928"/>
    </source>
</evidence>
<dbReference type="PANTHER" id="PTHR43386:SF25">
    <property type="entry name" value="PEPTIDE ABC TRANSPORTER PERMEASE PROTEIN"/>
    <property type="match status" value="1"/>
</dbReference>
<reference evidence="10 11" key="1">
    <citation type="submission" date="2023-07" db="EMBL/GenBank/DDBJ databases">
        <title>Genomic Encyclopedia of Type Strains, Phase IV (KMG-IV): sequencing the most valuable type-strain genomes for metagenomic binning, comparative biology and taxonomic classification.</title>
        <authorList>
            <person name="Goeker M."/>
        </authorList>
    </citation>
    <scope>NUCLEOTIDE SEQUENCE [LARGE SCALE GENOMIC DNA]</scope>
    <source>
        <strain evidence="10 11">DSM 5896</strain>
    </source>
</reference>
<dbReference type="InterPro" id="IPR035906">
    <property type="entry name" value="MetI-like_sf"/>
</dbReference>
<feature type="transmembrane region" description="Helical" evidence="7">
    <location>
        <begin position="104"/>
        <end position="130"/>
    </location>
</feature>
<protein>
    <submittedName>
        <fullName evidence="10">Peptide/nickel transport system permease protein</fullName>
    </submittedName>
</protein>
<proteinExistence type="inferred from homology"/>
<keyword evidence="4 7" id="KW-0812">Transmembrane</keyword>
<feature type="transmembrane region" description="Helical" evidence="7">
    <location>
        <begin position="43"/>
        <end position="64"/>
    </location>
</feature>
<dbReference type="PROSITE" id="PS50928">
    <property type="entry name" value="ABC_TM1"/>
    <property type="match status" value="1"/>
</dbReference>
<dbReference type="Gene3D" id="1.10.3720.10">
    <property type="entry name" value="MetI-like"/>
    <property type="match status" value="1"/>
</dbReference>